<dbReference type="UniPathway" id="UPA00079"/>
<dbReference type="SUPFAM" id="SSF51604">
    <property type="entry name" value="Enolase C-terminal domain-like"/>
    <property type="match status" value="1"/>
</dbReference>
<dbReference type="PATRIC" id="fig|342451.11.peg.972"/>
<keyword evidence="9" id="KW-1185">Reference proteome</keyword>
<evidence type="ECO:0000256" key="6">
    <source>
        <dbReference type="NCBIfam" id="TIGR01928"/>
    </source>
</evidence>
<evidence type="ECO:0000256" key="4">
    <source>
        <dbReference type="ARBA" id="ARBA00023239"/>
    </source>
</evidence>
<dbReference type="UniPathway" id="UPA01057">
    <property type="reaction ID" value="UER00165"/>
</dbReference>
<dbReference type="RefSeq" id="WP_011302825.1">
    <property type="nucleotide sequence ID" value="NC_007350.1"/>
</dbReference>
<dbReference type="PANTHER" id="PTHR48073">
    <property type="entry name" value="O-SUCCINYLBENZOATE SYNTHASE-RELATED"/>
    <property type="match status" value="1"/>
</dbReference>
<dbReference type="PANTHER" id="PTHR48073:SF5">
    <property type="entry name" value="O-SUCCINYLBENZOATE SYNTHASE"/>
    <property type="match status" value="1"/>
</dbReference>
<dbReference type="GO" id="GO:0043748">
    <property type="term" value="F:O-succinylbenzoate synthase activity"/>
    <property type="evidence" value="ECO:0007669"/>
    <property type="project" value="UniProtKB-EC"/>
</dbReference>
<dbReference type="InterPro" id="IPR029065">
    <property type="entry name" value="Enolase_C-like"/>
</dbReference>
<sequence length="334" mass="38271">MKIVNMHLYDYNAKFKTPVITPKVKMNTRKALFVELITDKGKSYFGESNAFETNWYANETIEDVKHFSKLWFQQVQGKTFHSFLEIQDALTQLSNYPATRSMLVMACYQMFHVLESLNVPYGATVNGMTSRNFQQLVQTQPQRVKLKWNADILDDVEKVSQLAFRPDIAIDANESLSKVDYDKLKTLSEAQILYIEEPFKSLQHLTHFEKNELPPVAIDEKATSKSLISQAINDFGIEVVVLKPFRLGGIDKVMDLIKMLNTLDVKIVIGGMYEYGLSRYFTAMLAQYADYPSDITPEGYYYKVDMINQAGILKGGSIYFEPPVVNHKILNFIC</sequence>
<evidence type="ECO:0000256" key="5">
    <source>
        <dbReference type="ARBA" id="ARBA00029491"/>
    </source>
</evidence>
<evidence type="ECO:0000256" key="2">
    <source>
        <dbReference type="ARBA" id="ARBA00022723"/>
    </source>
</evidence>
<dbReference type="GO" id="GO:0046872">
    <property type="term" value="F:metal ion binding"/>
    <property type="evidence" value="ECO:0007669"/>
    <property type="project" value="UniProtKB-KW"/>
</dbReference>
<gene>
    <name evidence="8" type="ordered locus">SSP0971</name>
</gene>
<dbReference type="eggNOG" id="COG4948">
    <property type="taxonomic scope" value="Bacteria"/>
</dbReference>
<dbReference type="GeneID" id="3615841"/>
<dbReference type="AlphaFoldDB" id="Q49YM1"/>
<dbReference type="InterPro" id="IPR010197">
    <property type="entry name" value="OSBS/NAAAR"/>
</dbReference>
<reference evidence="8 9" key="1">
    <citation type="journal article" date="2005" name="Proc. Natl. Acad. Sci. U.S.A.">
        <title>Whole genome sequence of Staphylococcus saprophyticus reveals the pathogenesis of uncomplicated urinary tract infection.</title>
        <authorList>
            <person name="Kuroda M."/>
            <person name="Yamashita A."/>
            <person name="Hirakawa H."/>
            <person name="Kumano M."/>
            <person name="Morikawa K."/>
            <person name="Higashide M."/>
            <person name="Maruyama A."/>
            <person name="Inose Y."/>
            <person name="Matoba K."/>
            <person name="Toh H."/>
            <person name="Kuhara S."/>
            <person name="Hattori M."/>
            <person name="Ohta T."/>
        </authorList>
    </citation>
    <scope>NUCLEOTIDE SEQUENCE [LARGE SCALE GENOMIC DNA]</scope>
    <source>
        <strain evidence="9">ATCC 15305 / DSM 20229 / NCIMB 8711 / NCTC 7292 / S-41</strain>
    </source>
</reference>
<dbReference type="InterPro" id="IPR036849">
    <property type="entry name" value="Enolase-like_C_sf"/>
</dbReference>
<dbReference type="GO" id="GO:0009234">
    <property type="term" value="P:menaquinone biosynthetic process"/>
    <property type="evidence" value="ECO:0007669"/>
    <property type="project" value="UniProtKB-UniRule"/>
</dbReference>
<accession>Q49YM1</accession>
<feature type="domain" description="Enolase C-terminal" evidence="7">
    <location>
        <begin position="134"/>
        <end position="285"/>
    </location>
</feature>
<protein>
    <recommendedName>
        <fullName evidence="5 6">o-succinylbenzoate synthase</fullName>
        <ecNumber evidence="5 6">4.2.1.113</ecNumber>
    </recommendedName>
</protein>
<evidence type="ECO:0000313" key="9">
    <source>
        <dbReference type="Proteomes" id="UP000006371"/>
    </source>
</evidence>
<dbReference type="EMBL" id="AP008934">
    <property type="protein sequence ID" value="BAE18116.1"/>
    <property type="molecule type" value="Genomic_DNA"/>
</dbReference>
<comment type="cofactor">
    <cofactor evidence="1">
        <name>a divalent metal cation</name>
        <dbReference type="ChEBI" id="CHEBI:60240"/>
    </cofactor>
</comment>
<dbReference type="Pfam" id="PF13378">
    <property type="entry name" value="MR_MLE_C"/>
    <property type="match status" value="1"/>
</dbReference>
<dbReference type="KEGG" id="ssp:SSP0971"/>
<keyword evidence="2" id="KW-0479">Metal-binding</keyword>
<dbReference type="Gene3D" id="3.20.20.120">
    <property type="entry name" value="Enolase-like C-terminal domain"/>
    <property type="match status" value="1"/>
</dbReference>
<dbReference type="SFLD" id="SFLDS00001">
    <property type="entry name" value="Enolase"/>
    <property type="match status" value="1"/>
</dbReference>
<evidence type="ECO:0000313" key="8">
    <source>
        <dbReference type="EMBL" id="BAE18116.1"/>
    </source>
</evidence>
<name>Q49YM1_STAS1</name>
<dbReference type="Proteomes" id="UP000006371">
    <property type="component" value="Chromosome"/>
</dbReference>
<dbReference type="Gene3D" id="3.30.390.10">
    <property type="entry name" value="Enolase-like, N-terminal domain"/>
    <property type="match status" value="1"/>
</dbReference>
<evidence type="ECO:0000259" key="7">
    <source>
        <dbReference type="Pfam" id="PF13378"/>
    </source>
</evidence>
<proteinExistence type="predicted"/>
<evidence type="ECO:0000256" key="3">
    <source>
        <dbReference type="ARBA" id="ARBA00022842"/>
    </source>
</evidence>
<keyword evidence="3" id="KW-0460">Magnesium</keyword>
<keyword evidence="4" id="KW-0456">Lyase</keyword>
<evidence type="ECO:0000256" key="1">
    <source>
        <dbReference type="ARBA" id="ARBA00001968"/>
    </source>
</evidence>
<dbReference type="SFLD" id="SFLDG00180">
    <property type="entry name" value="muconate_cycloisomerase"/>
    <property type="match status" value="1"/>
</dbReference>
<dbReference type="NCBIfam" id="TIGR01928">
    <property type="entry name" value="menC_lowGC_arch"/>
    <property type="match status" value="1"/>
</dbReference>
<organism evidence="8 9">
    <name type="scientific">Staphylococcus saprophyticus subsp. saprophyticus (strain ATCC 15305 / DSM 20229 / NCIMB 8711 / NCTC 7292 / S-41)</name>
    <dbReference type="NCBI Taxonomy" id="342451"/>
    <lineage>
        <taxon>Bacteria</taxon>
        <taxon>Bacillati</taxon>
        <taxon>Bacillota</taxon>
        <taxon>Bacilli</taxon>
        <taxon>Bacillales</taxon>
        <taxon>Staphylococcaceae</taxon>
        <taxon>Staphylococcus</taxon>
    </lineage>
</organism>
<dbReference type="SFLD" id="SFLDF00009">
    <property type="entry name" value="o-succinylbenzoate_synthase"/>
    <property type="match status" value="1"/>
</dbReference>
<dbReference type="HOGENOM" id="CLU_844431_0_0_9"/>
<dbReference type="InterPro" id="IPR029017">
    <property type="entry name" value="Enolase-like_N"/>
</dbReference>
<dbReference type="SUPFAM" id="SSF54826">
    <property type="entry name" value="Enolase N-terminal domain-like"/>
    <property type="match status" value="1"/>
</dbReference>
<dbReference type="EC" id="4.2.1.113" evidence="5 6"/>